<accession>A0A941EHU0</accession>
<comment type="caution">
    <text evidence="2">The sequence shown here is derived from an EMBL/GenBank/DDBJ whole genome shotgun (WGS) entry which is preliminary data.</text>
</comment>
<feature type="chain" id="PRO_5036889127" description="Peptidase C-terminal archaeal/bacterial domain-containing protein" evidence="1">
    <location>
        <begin position="26"/>
        <end position="269"/>
    </location>
</feature>
<protein>
    <recommendedName>
        <fullName evidence="4">Peptidase C-terminal archaeal/bacterial domain-containing protein</fullName>
    </recommendedName>
</protein>
<evidence type="ECO:0000313" key="3">
    <source>
        <dbReference type="Proteomes" id="UP000676325"/>
    </source>
</evidence>
<gene>
    <name evidence="2" type="ORF">KDK95_30505</name>
</gene>
<organism evidence="2 3">
    <name type="scientific">Actinospica acidithermotolerans</name>
    <dbReference type="NCBI Taxonomy" id="2828514"/>
    <lineage>
        <taxon>Bacteria</taxon>
        <taxon>Bacillati</taxon>
        <taxon>Actinomycetota</taxon>
        <taxon>Actinomycetes</taxon>
        <taxon>Catenulisporales</taxon>
        <taxon>Actinospicaceae</taxon>
        <taxon>Actinospica</taxon>
    </lineage>
</organism>
<dbReference type="AlphaFoldDB" id="A0A941EHU0"/>
<keyword evidence="3" id="KW-1185">Reference proteome</keyword>
<evidence type="ECO:0000313" key="2">
    <source>
        <dbReference type="EMBL" id="MBR7830673.1"/>
    </source>
</evidence>
<evidence type="ECO:0000256" key="1">
    <source>
        <dbReference type="SAM" id="SignalP"/>
    </source>
</evidence>
<dbReference type="EMBL" id="JAGSOH010000148">
    <property type="protein sequence ID" value="MBR7830673.1"/>
    <property type="molecule type" value="Genomic_DNA"/>
</dbReference>
<dbReference type="Proteomes" id="UP000676325">
    <property type="component" value="Unassembled WGS sequence"/>
</dbReference>
<evidence type="ECO:0008006" key="4">
    <source>
        <dbReference type="Google" id="ProtNLM"/>
    </source>
</evidence>
<reference evidence="2" key="1">
    <citation type="submission" date="2021-04" db="EMBL/GenBank/DDBJ databases">
        <title>Genome based classification of Actinospica acidithermotolerans sp. nov., an actinobacterium isolated from an Indonesian hot spring.</title>
        <authorList>
            <person name="Kusuma A.B."/>
            <person name="Putra K.E."/>
            <person name="Nafisah S."/>
            <person name="Loh J."/>
            <person name="Nouioui I."/>
            <person name="Goodfellow M."/>
        </authorList>
    </citation>
    <scope>NUCLEOTIDE SEQUENCE</scope>
    <source>
        <strain evidence="2">MGRD01-02</strain>
    </source>
</reference>
<sequence length="269" mass="28569">MNRSLTFVTGAALLLILADAGTASAGTVLPSGSVLTGSASQQYSYTTSHPYWSVTAIQPTTSSKYFLALDDKNGNQLQASDYGTGLTNFIAVDSNSGTEPYQTYFPFVNAITAGSYWIQAQYGSNEVSIPTPTHQGTTGAGDTDISFMSLNSNNVVSIADIYLTAGESFWATTPIAASELFLLEANPAYSSTFIQNRADATIKQKTQVIDNCTLYTASVTGWHALVLIDDTPPVTTNPQQGIAFGVHQYDATYPNYCPMADFPAATPGP</sequence>
<keyword evidence="1" id="KW-0732">Signal</keyword>
<name>A0A941EHU0_9ACTN</name>
<proteinExistence type="predicted"/>
<dbReference type="RefSeq" id="WP_212521797.1">
    <property type="nucleotide sequence ID" value="NZ_JAGSOH010000148.1"/>
</dbReference>
<feature type="signal peptide" evidence="1">
    <location>
        <begin position="1"/>
        <end position="25"/>
    </location>
</feature>